<feature type="region of interest" description="Disordered" evidence="1">
    <location>
        <begin position="68"/>
        <end position="91"/>
    </location>
</feature>
<gene>
    <name evidence="2" type="ORF">ACFSR5_07890</name>
</gene>
<evidence type="ECO:0000313" key="2">
    <source>
        <dbReference type="EMBL" id="MFD2547562.1"/>
    </source>
</evidence>
<evidence type="ECO:0000256" key="1">
    <source>
        <dbReference type="SAM" id="MobiDB-lite"/>
    </source>
</evidence>
<dbReference type="Proteomes" id="UP001597545">
    <property type="component" value="Unassembled WGS sequence"/>
</dbReference>
<feature type="compositionally biased region" description="Basic and acidic residues" evidence="1">
    <location>
        <begin position="69"/>
        <end position="91"/>
    </location>
</feature>
<name>A0ABW5KEZ5_9SPHI</name>
<protein>
    <submittedName>
        <fullName evidence="2">Uncharacterized protein</fullName>
    </submittedName>
</protein>
<proteinExistence type="predicted"/>
<dbReference type="RefSeq" id="WP_380902435.1">
    <property type="nucleotide sequence ID" value="NZ_JBHUEG010000007.1"/>
</dbReference>
<dbReference type="EMBL" id="JBHULR010000003">
    <property type="protein sequence ID" value="MFD2547562.1"/>
    <property type="molecule type" value="Genomic_DNA"/>
</dbReference>
<organism evidence="2 3">
    <name type="scientific">Sphingobacterium suaedae</name>
    <dbReference type="NCBI Taxonomy" id="1686402"/>
    <lineage>
        <taxon>Bacteria</taxon>
        <taxon>Pseudomonadati</taxon>
        <taxon>Bacteroidota</taxon>
        <taxon>Sphingobacteriia</taxon>
        <taxon>Sphingobacteriales</taxon>
        <taxon>Sphingobacteriaceae</taxon>
        <taxon>Sphingobacterium</taxon>
    </lineage>
</organism>
<comment type="caution">
    <text evidence="2">The sequence shown here is derived from an EMBL/GenBank/DDBJ whole genome shotgun (WGS) entry which is preliminary data.</text>
</comment>
<evidence type="ECO:0000313" key="3">
    <source>
        <dbReference type="Proteomes" id="UP001597545"/>
    </source>
</evidence>
<accession>A0ABW5KEZ5</accession>
<keyword evidence="3" id="KW-1185">Reference proteome</keyword>
<sequence>MVSRKAKSPVFLLAFLLSVGGLWFSSLHQVADVTVRPDSASFSAVDSEREFLDDAGFDFQFGRRKTLFHHHDEESSEKVEESDPKSTKDTDPFPLPLLSVLVQQTLSYQAKAYIFQQKHTSRPLLPPLTCYHHHKYILFQDFRT</sequence>
<reference evidence="3" key="1">
    <citation type="journal article" date="2019" name="Int. J. Syst. Evol. Microbiol.">
        <title>The Global Catalogue of Microorganisms (GCM) 10K type strain sequencing project: providing services to taxonomists for standard genome sequencing and annotation.</title>
        <authorList>
            <consortium name="The Broad Institute Genomics Platform"/>
            <consortium name="The Broad Institute Genome Sequencing Center for Infectious Disease"/>
            <person name="Wu L."/>
            <person name="Ma J."/>
        </authorList>
    </citation>
    <scope>NUCLEOTIDE SEQUENCE [LARGE SCALE GENOMIC DNA]</scope>
    <source>
        <strain evidence="3">KCTC 42662</strain>
    </source>
</reference>